<proteinExistence type="predicted"/>
<keyword evidence="2" id="KW-1185">Reference proteome</keyword>
<sequence length="83" mass="9863">KFLLLCLTKRFFVNRYDRFIVDYNVDPRKYILLDQHKIKIGHIFNKKSFSFNIIVAFILNAVPKKQKNKRLGWASSSSNNNNN</sequence>
<name>X6M4A1_RETFI</name>
<protein>
    <submittedName>
        <fullName evidence="1">Uncharacterized protein</fullName>
    </submittedName>
</protein>
<evidence type="ECO:0000313" key="1">
    <source>
        <dbReference type="EMBL" id="ETO08818.1"/>
    </source>
</evidence>
<gene>
    <name evidence="1" type="ORF">RFI_28567</name>
</gene>
<evidence type="ECO:0000313" key="2">
    <source>
        <dbReference type="Proteomes" id="UP000023152"/>
    </source>
</evidence>
<dbReference type="EMBL" id="ASPP01024663">
    <property type="protein sequence ID" value="ETO08818.1"/>
    <property type="molecule type" value="Genomic_DNA"/>
</dbReference>
<organism evidence="1 2">
    <name type="scientific">Reticulomyxa filosa</name>
    <dbReference type="NCBI Taxonomy" id="46433"/>
    <lineage>
        <taxon>Eukaryota</taxon>
        <taxon>Sar</taxon>
        <taxon>Rhizaria</taxon>
        <taxon>Retaria</taxon>
        <taxon>Foraminifera</taxon>
        <taxon>Monothalamids</taxon>
        <taxon>Reticulomyxidae</taxon>
        <taxon>Reticulomyxa</taxon>
    </lineage>
</organism>
<dbReference type="Proteomes" id="UP000023152">
    <property type="component" value="Unassembled WGS sequence"/>
</dbReference>
<accession>X6M4A1</accession>
<comment type="caution">
    <text evidence="1">The sequence shown here is derived from an EMBL/GenBank/DDBJ whole genome shotgun (WGS) entry which is preliminary data.</text>
</comment>
<feature type="non-terminal residue" evidence="1">
    <location>
        <position position="1"/>
    </location>
</feature>
<dbReference type="AlphaFoldDB" id="X6M4A1"/>
<reference evidence="1 2" key="1">
    <citation type="journal article" date="2013" name="Curr. Biol.">
        <title>The Genome of the Foraminiferan Reticulomyxa filosa.</title>
        <authorList>
            <person name="Glockner G."/>
            <person name="Hulsmann N."/>
            <person name="Schleicher M."/>
            <person name="Noegel A.A."/>
            <person name="Eichinger L."/>
            <person name="Gallinger C."/>
            <person name="Pawlowski J."/>
            <person name="Sierra R."/>
            <person name="Euteneuer U."/>
            <person name="Pillet L."/>
            <person name="Moustafa A."/>
            <person name="Platzer M."/>
            <person name="Groth M."/>
            <person name="Szafranski K."/>
            <person name="Schliwa M."/>
        </authorList>
    </citation>
    <scope>NUCLEOTIDE SEQUENCE [LARGE SCALE GENOMIC DNA]</scope>
</reference>